<reference evidence="2" key="2">
    <citation type="submission" date="2022-01" db="EMBL/GenBank/DDBJ databases">
        <authorList>
            <person name="Yamashiro T."/>
            <person name="Shiraishi A."/>
            <person name="Satake H."/>
            <person name="Nakayama K."/>
        </authorList>
    </citation>
    <scope>NUCLEOTIDE SEQUENCE</scope>
</reference>
<dbReference type="GO" id="GO:0003964">
    <property type="term" value="F:RNA-directed DNA polymerase activity"/>
    <property type="evidence" value="ECO:0007669"/>
    <property type="project" value="UniProtKB-KW"/>
</dbReference>
<protein>
    <submittedName>
        <fullName evidence="2">Reverse transcriptase domain-containing protein</fullName>
    </submittedName>
</protein>
<organism evidence="2 3">
    <name type="scientific">Tanacetum coccineum</name>
    <dbReference type="NCBI Taxonomy" id="301880"/>
    <lineage>
        <taxon>Eukaryota</taxon>
        <taxon>Viridiplantae</taxon>
        <taxon>Streptophyta</taxon>
        <taxon>Embryophyta</taxon>
        <taxon>Tracheophyta</taxon>
        <taxon>Spermatophyta</taxon>
        <taxon>Magnoliopsida</taxon>
        <taxon>eudicotyledons</taxon>
        <taxon>Gunneridae</taxon>
        <taxon>Pentapetalae</taxon>
        <taxon>asterids</taxon>
        <taxon>campanulids</taxon>
        <taxon>Asterales</taxon>
        <taxon>Asteraceae</taxon>
        <taxon>Asteroideae</taxon>
        <taxon>Anthemideae</taxon>
        <taxon>Anthemidinae</taxon>
        <taxon>Tanacetum</taxon>
    </lineage>
</organism>
<name>A0ABQ5IPS3_9ASTR</name>
<gene>
    <name evidence="2" type="ORF">Tco_1112409</name>
</gene>
<dbReference type="InterPro" id="IPR041588">
    <property type="entry name" value="Integrase_H2C2"/>
</dbReference>
<feature type="domain" description="Integrase zinc-binding" evidence="1">
    <location>
        <begin position="97"/>
        <end position="149"/>
    </location>
</feature>
<sequence>MLPPTIYLGLKMMKQSDDREVNDNFHGETLMEINIRDEPWFADFANYLVSDIIPKGMTYQQKNKSFFDLKHYFWEEPYLLKVCSDSMIRRCVSGPETQIILDQCHHGPTDGHYGPNTTAKKVLDSGFYWPTLIKEAHTQVWLCEACQKTGNISKRDEMPLNNIQYPSGYVELYGTDRKTFIVNGHRLKLYHEEEDYNDQREAVTSFFLKECTPEAGV</sequence>
<dbReference type="Pfam" id="PF17921">
    <property type="entry name" value="Integrase_H2C2"/>
    <property type="match status" value="1"/>
</dbReference>
<dbReference type="PANTHER" id="PTHR47266">
    <property type="entry name" value="ENDONUCLEASE-RELATED"/>
    <property type="match status" value="1"/>
</dbReference>
<dbReference type="EMBL" id="BQNB010021023">
    <property type="protein sequence ID" value="GJU02071.1"/>
    <property type="molecule type" value="Genomic_DNA"/>
</dbReference>
<keyword evidence="2" id="KW-0808">Transferase</keyword>
<keyword evidence="2" id="KW-0695">RNA-directed DNA polymerase</keyword>
<accession>A0ABQ5IPS3</accession>
<keyword evidence="2" id="KW-0548">Nucleotidyltransferase</keyword>
<keyword evidence="3" id="KW-1185">Reference proteome</keyword>
<proteinExistence type="predicted"/>
<evidence type="ECO:0000313" key="3">
    <source>
        <dbReference type="Proteomes" id="UP001151760"/>
    </source>
</evidence>
<dbReference type="InterPro" id="IPR052160">
    <property type="entry name" value="Gypsy_RT_Integrase-like"/>
</dbReference>
<evidence type="ECO:0000313" key="2">
    <source>
        <dbReference type="EMBL" id="GJU02071.1"/>
    </source>
</evidence>
<dbReference type="Gene3D" id="1.10.340.70">
    <property type="match status" value="1"/>
</dbReference>
<reference evidence="2" key="1">
    <citation type="journal article" date="2022" name="Int. J. Mol. Sci.">
        <title>Draft Genome of Tanacetum Coccineum: Genomic Comparison of Closely Related Tanacetum-Family Plants.</title>
        <authorList>
            <person name="Yamashiro T."/>
            <person name="Shiraishi A."/>
            <person name="Nakayama K."/>
            <person name="Satake H."/>
        </authorList>
    </citation>
    <scope>NUCLEOTIDE SEQUENCE</scope>
</reference>
<comment type="caution">
    <text evidence="2">The sequence shown here is derived from an EMBL/GenBank/DDBJ whole genome shotgun (WGS) entry which is preliminary data.</text>
</comment>
<evidence type="ECO:0000259" key="1">
    <source>
        <dbReference type="Pfam" id="PF17921"/>
    </source>
</evidence>
<dbReference type="Proteomes" id="UP001151760">
    <property type="component" value="Unassembled WGS sequence"/>
</dbReference>